<dbReference type="Proteomes" id="UP000887565">
    <property type="component" value="Unplaced"/>
</dbReference>
<dbReference type="InterPro" id="IPR036691">
    <property type="entry name" value="Endo/exonu/phosph_ase_sf"/>
</dbReference>
<sequence length="115" mass="13033">ATKWKGTKAKEISQVFKLFYNSEFATQSDVGIVVSKKLRDSIVEVSLVSDRLMSLKIESSAVALRVISCYASQTNCTNNEKDEFWESLNTHIRSFKPSEHLEIGEDLNGHIHSQR</sequence>
<name>A0A915JJ72_ROMCU</name>
<reference evidence="2" key="1">
    <citation type="submission" date="2022-11" db="UniProtKB">
        <authorList>
            <consortium name="WormBaseParasite"/>
        </authorList>
    </citation>
    <scope>IDENTIFICATION</scope>
</reference>
<evidence type="ECO:0000313" key="1">
    <source>
        <dbReference type="Proteomes" id="UP000887565"/>
    </source>
</evidence>
<proteinExistence type="predicted"/>
<dbReference type="WBParaSite" id="nRc.2.0.1.t26209-RA">
    <property type="protein sequence ID" value="nRc.2.0.1.t26209-RA"/>
    <property type="gene ID" value="nRc.2.0.1.g26209"/>
</dbReference>
<keyword evidence="1" id="KW-1185">Reference proteome</keyword>
<dbReference type="AlphaFoldDB" id="A0A915JJ72"/>
<accession>A0A915JJ72</accession>
<dbReference type="OMA" id="WESLNTH"/>
<evidence type="ECO:0000313" key="2">
    <source>
        <dbReference type="WBParaSite" id="nRc.2.0.1.t26209-RA"/>
    </source>
</evidence>
<dbReference type="Gene3D" id="3.60.10.10">
    <property type="entry name" value="Endonuclease/exonuclease/phosphatase"/>
    <property type="match status" value="1"/>
</dbReference>
<protein>
    <submittedName>
        <fullName evidence="2">Uncharacterized protein</fullName>
    </submittedName>
</protein>
<organism evidence="1 2">
    <name type="scientific">Romanomermis culicivorax</name>
    <name type="common">Nematode worm</name>
    <dbReference type="NCBI Taxonomy" id="13658"/>
    <lineage>
        <taxon>Eukaryota</taxon>
        <taxon>Metazoa</taxon>
        <taxon>Ecdysozoa</taxon>
        <taxon>Nematoda</taxon>
        <taxon>Enoplea</taxon>
        <taxon>Dorylaimia</taxon>
        <taxon>Mermithida</taxon>
        <taxon>Mermithoidea</taxon>
        <taxon>Mermithidae</taxon>
        <taxon>Romanomermis</taxon>
    </lineage>
</organism>